<evidence type="ECO:0000259" key="3">
    <source>
        <dbReference type="PROSITE" id="PS51371"/>
    </source>
</evidence>
<dbReference type="PROSITE" id="PS51371">
    <property type="entry name" value="CBS"/>
    <property type="match status" value="4"/>
</dbReference>
<feature type="domain" description="CBS" evidence="3">
    <location>
        <begin position="235"/>
        <end position="282"/>
    </location>
</feature>
<evidence type="ECO:0000313" key="4">
    <source>
        <dbReference type="EMBL" id="NYG00014.1"/>
    </source>
</evidence>
<dbReference type="RefSeq" id="WP_179759953.1">
    <property type="nucleotide sequence ID" value="NZ_BAAAJZ010000011.1"/>
</dbReference>
<sequence>MVVRARDVMTERVVTIWADAPLARAQERMAESRFSALPVVDRRFSLVGVISLVDVLRHRDDPHAVVGDAMTEQVVSVLPTTNVSIVAHRMRVYGELRLVPVVDKGILVGVITRSDLLRHRHSGGRLRRTARRIGGVVPVAPLPEAMAPRGAGRIGGRPTSSLRVADVMTDGGLVAIPPELALDETAEVLLSYRFTAVPVVDDRDHLLGIVSEADLMHGSLDGGRRLRARTVSEVMTRDVEVVHPADPLTDAEDLLSRRGFRVVPVVDDEDVLVGVLSRSDLL</sequence>
<feature type="domain" description="CBS" evidence="3">
    <location>
        <begin position="70"/>
        <end position="126"/>
    </location>
</feature>
<protein>
    <submittedName>
        <fullName evidence="4">CBS domain-containing protein</fullName>
    </submittedName>
</protein>
<dbReference type="EMBL" id="JACCCZ010000001">
    <property type="protein sequence ID" value="NYG00014.1"/>
    <property type="molecule type" value="Genomic_DNA"/>
</dbReference>
<dbReference type="PANTHER" id="PTHR43080:SF2">
    <property type="entry name" value="CBS DOMAIN-CONTAINING PROTEIN"/>
    <property type="match status" value="1"/>
</dbReference>
<accession>A0A852VZG0</accession>
<keyword evidence="1 2" id="KW-0129">CBS domain</keyword>
<evidence type="ECO:0000256" key="1">
    <source>
        <dbReference type="ARBA" id="ARBA00023122"/>
    </source>
</evidence>
<dbReference type="InterPro" id="IPR000644">
    <property type="entry name" value="CBS_dom"/>
</dbReference>
<feature type="domain" description="CBS" evidence="3">
    <location>
        <begin position="9"/>
        <end position="65"/>
    </location>
</feature>
<reference evidence="4 5" key="1">
    <citation type="submission" date="2020-07" db="EMBL/GenBank/DDBJ databases">
        <title>Sequencing the genomes of 1000 actinobacteria strains.</title>
        <authorList>
            <person name="Klenk H.-P."/>
        </authorList>
    </citation>
    <scope>NUCLEOTIDE SEQUENCE [LARGE SCALE GENOMIC DNA]</scope>
    <source>
        <strain evidence="4 5">DSM 44749</strain>
    </source>
</reference>
<dbReference type="CDD" id="cd02205">
    <property type="entry name" value="CBS_pair_SF"/>
    <property type="match status" value="1"/>
</dbReference>
<comment type="caution">
    <text evidence="4">The sequence shown here is derived from an EMBL/GenBank/DDBJ whole genome shotgun (WGS) entry which is preliminary data.</text>
</comment>
<organism evidence="4 5">
    <name type="scientific">Pseudonocardia alni</name>
    <name type="common">Amycolata alni</name>
    <dbReference type="NCBI Taxonomy" id="33907"/>
    <lineage>
        <taxon>Bacteria</taxon>
        <taxon>Bacillati</taxon>
        <taxon>Actinomycetota</taxon>
        <taxon>Actinomycetes</taxon>
        <taxon>Pseudonocardiales</taxon>
        <taxon>Pseudonocardiaceae</taxon>
        <taxon>Pseudonocardia</taxon>
    </lineage>
</organism>
<dbReference type="InterPro" id="IPR046342">
    <property type="entry name" value="CBS_dom_sf"/>
</dbReference>
<dbReference type="AlphaFoldDB" id="A0A852VZG0"/>
<dbReference type="Proteomes" id="UP000549695">
    <property type="component" value="Unassembled WGS sequence"/>
</dbReference>
<feature type="domain" description="CBS" evidence="3">
    <location>
        <begin position="168"/>
        <end position="226"/>
    </location>
</feature>
<proteinExistence type="predicted"/>
<gene>
    <name evidence="4" type="ORF">HDA37_000299</name>
</gene>
<evidence type="ECO:0000256" key="2">
    <source>
        <dbReference type="PROSITE-ProRule" id="PRU00703"/>
    </source>
</evidence>
<name>A0A852VZG0_PSEA5</name>
<dbReference type="Gene3D" id="3.10.580.10">
    <property type="entry name" value="CBS-domain"/>
    <property type="match status" value="4"/>
</dbReference>
<dbReference type="Pfam" id="PF00571">
    <property type="entry name" value="CBS"/>
    <property type="match status" value="4"/>
</dbReference>
<dbReference type="SUPFAM" id="SSF54631">
    <property type="entry name" value="CBS-domain pair"/>
    <property type="match status" value="2"/>
</dbReference>
<dbReference type="PANTHER" id="PTHR43080">
    <property type="entry name" value="CBS DOMAIN-CONTAINING PROTEIN CBSX3, MITOCHONDRIAL"/>
    <property type="match status" value="1"/>
</dbReference>
<dbReference type="InterPro" id="IPR051257">
    <property type="entry name" value="Diverse_CBS-Domain"/>
</dbReference>
<dbReference type="SMART" id="SM00116">
    <property type="entry name" value="CBS"/>
    <property type="match status" value="4"/>
</dbReference>
<keyword evidence="5" id="KW-1185">Reference proteome</keyword>
<dbReference type="GeneID" id="98050135"/>
<evidence type="ECO:0000313" key="5">
    <source>
        <dbReference type="Proteomes" id="UP000549695"/>
    </source>
</evidence>